<organism evidence="1">
    <name type="scientific">viral metagenome</name>
    <dbReference type="NCBI Taxonomy" id="1070528"/>
    <lineage>
        <taxon>unclassified sequences</taxon>
        <taxon>metagenomes</taxon>
        <taxon>organismal metagenomes</taxon>
    </lineage>
</organism>
<protein>
    <submittedName>
        <fullName evidence="1">Uncharacterized protein</fullName>
    </submittedName>
</protein>
<name>A0A6M3L7Y5_9ZZZZ</name>
<gene>
    <name evidence="1" type="ORF">MM415B03583_0010</name>
</gene>
<accession>A0A6M3L7Y5</accession>
<reference evidence="1" key="1">
    <citation type="submission" date="2020-03" db="EMBL/GenBank/DDBJ databases">
        <title>The deep terrestrial virosphere.</title>
        <authorList>
            <person name="Holmfeldt K."/>
            <person name="Nilsson E."/>
            <person name="Simone D."/>
            <person name="Lopez-Fernandez M."/>
            <person name="Wu X."/>
            <person name="de Brujin I."/>
            <person name="Lundin D."/>
            <person name="Andersson A."/>
            <person name="Bertilsson S."/>
            <person name="Dopson M."/>
        </authorList>
    </citation>
    <scope>NUCLEOTIDE SEQUENCE</scope>
    <source>
        <strain evidence="1">MM415B03583</strain>
    </source>
</reference>
<proteinExistence type="predicted"/>
<dbReference type="EMBL" id="MT142934">
    <property type="protein sequence ID" value="QJA90750.1"/>
    <property type="molecule type" value="Genomic_DNA"/>
</dbReference>
<sequence>MPFILQAALDMAEPTFSGLKFRAAFVAGGYYDQPMRDTIEAKTALNVYQAMQSYKNARDTPKWESDNPGYAKIYRLVLKLRGV</sequence>
<dbReference type="AlphaFoldDB" id="A0A6M3L7Y5"/>
<evidence type="ECO:0000313" key="1">
    <source>
        <dbReference type="EMBL" id="QJA90750.1"/>
    </source>
</evidence>